<evidence type="ECO:0000313" key="10">
    <source>
        <dbReference type="Proteomes" id="UP000188947"/>
    </source>
</evidence>
<dbReference type="InterPro" id="IPR050390">
    <property type="entry name" value="C5-Methyltransferase"/>
</dbReference>
<dbReference type="PRINTS" id="PR00105">
    <property type="entry name" value="C5METTRFRASE"/>
</dbReference>
<dbReference type="Gene3D" id="3.40.50.150">
    <property type="entry name" value="Vaccinia Virus protein VP39"/>
    <property type="match status" value="1"/>
</dbReference>
<sequence length="550" mass="63104">MKLIPIIDIFAGPGGLGEGFSSLLNDDDERVFKIRLSIEKDPHAHQTLKLRSFFREFRINQVPDDYYAFVRGEITLNELYERYPEEAAAADIEACCGTLGEPDEEDTNLLTNEEVDIKIQSALEDHTNWVLIGGPPCQAYSLVGRARRQEIILNADIDKRVDLYKEYLRIIAVHKPAVFVMENVKGILSARTENNQIFSKILEDLSNPVEACIAEGEMIDNGQHRIGYRIYSLTRPVTDYDLYGNPILRPTDFIIRSEEYGIPQKRHRVILLGVREDIPAPEQILEKSDEIPLSSVIGNLPEIRSGITRSFTHFTMESDKEGKLKKKRHYERVNDCFEEWSAYMEEFNNQIDNILGVETAQLILPETLGEEFIPVENYDLPPDHPLSNWYSDNNLSGILHHVSRKHLLQDIKRYMFASRYTELHGNFPRLEDYRNAGGDLMPDHENAESGKFTDRFRVQLPDIPATTITSHISKDGHYFIHYDPKQSRSFTVREAARVQTFPDNYYFCGGRTQQFHQVGNAVPPYLAYQIAHVVAEIFALIPIVNNEAVE</sequence>
<dbReference type="Pfam" id="PF00145">
    <property type="entry name" value="DNA_methylase"/>
    <property type="match status" value="2"/>
</dbReference>
<dbReference type="GO" id="GO:0003886">
    <property type="term" value="F:DNA (cytosine-5-)-methyltransferase activity"/>
    <property type="evidence" value="ECO:0007669"/>
    <property type="project" value="UniProtKB-EC"/>
</dbReference>
<dbReference type="Proteomes" id="UP000188947">
    <property type="component" value="Unassembled WGS sequence"/>
</dbReference>
<dbReference type="GO" id="GO:0003677">
    <property type="term" value="F:DNA binding"/>
    <property type="evidence" value="ECO:0007669"/>
    <property type="project" value="TreeGrafter"/>
</dbReference>
<dbReference type="PANTHER" id="PTHR10629:SF52">
    <property type="entry name" value="DNA (CYTOSINE-5)-METHYLTRANSFERASE 1"/>
    <property type="match status" value="1"/>
</dbReference>
<evidence type="ECO:0000256" key="4">
    <source>
        <dbReference type="ARBA" id="ARBA00022691"/>
    </source>
</evidence>
<keyword evidence="10" id="KW-1185">Reference proteome</keyword>
<dbReference type="PANTHER" id="PTHR10629">
    <property type="entry name" value="CYTOSINE-SPECIFIC METHYLTRANSFERASE"/>
    <property type="match status" value="1"/>
</dbReference>
<evidence type="ECO:0000313" key="9">
    <source>
        <dbReference type="EMBL" id="OOH95220.1"/>
    </source>
</evidence>
<organism evidence="9 10">
    <name type="scientific">Elizabethkingia meningoseptica</name>
    <name type="common">Chryseobacterium meningosepticum</name>
    <dbReference type="NCBI Taxonomy" id="238"/>
    <lineage>
        <taxon>Bacteria</taxon>
        <taxon>Pseudomonadati</taxon>
        <taxon>Bacteroidota</taxon>
        <taxon>Flavobacteriia</taxon>
        <taxon>Flavobacteriales</taxon>
        <taxon>Weeksellaceae</taxon>
        <taxon>Elizabethkingia</taxon>
    </lineage>
</organism>
<evidence type="ECO:0000256" key="6">
    <source>
        <dbReference type="ARBA" id="ARBA00047422"/>
    </source>
</evidence>
<keyword evidence="4 7" id="KW-0949">S-adenosyl-L-methionine</keyword>
<dbReference type="GO" id="GO:0044027">
    <property type="term" value="P:negative regulation of gene expression via chromosomal CpG island methylation"/>
    <property type="evidence" value="ECO:0007669"/>
    <property type="project" value="TreeGrafter"/>
</dbReference>
<evidence type="ECO:0000256" key="1">
    <source>
        <dbReference type="ARBA" id="ARBA00011975"/>
    </source>
</evidence>
<comment type="similarity">
    <text evidence="7 8">Belongs to the class I-like SAM-binding methyltransferase superfamily. C5-methyltransferase family.</text>
</comment>
<dbReference type="Gene3D" id="3.90.120.10">
    <property type="entry name" value="DNA Methylase, subunit A, domain 2"/>
    <property type="match status" value="1"/>
</dbReference>
<dbReference type="GO" id="GO:0032259">
    <property type="term" value="P:methylation"/>
    <property type="evidence" value="ECO:0007669"/>
    <property type="project" value="UniProtKB-KW"/>
</dbReference>
<keyword evidence="2 7" id="KW-0489">Methyltransferase</keyword>
<dbReference type="AlphaFoldDB" id="A0A1V3TZT6"/>
<feature type="active site" evidence="7">
    <location>
        <position position="137"/>
    </location>
</feature>
<dbReference type="OrthoDB" id="32195at2"/>
<name>A0A1V3TZT6_ELIME</name>
<dbReference type="InterPro" id="IPR001525">
    <property type="entry name" value="C5_MeTfrase"/>
</dbReference>
<evidence type="ECO:0000256" key="3">
    <source>
        <dbReference type="ARBA" id="ARBA00022679"/>
    </source>
</evidence>
<accession>A0A1V3TZT6</accession>
<comment type="catalytic activity">
    <reaction evidence="6">
        <text>a 2'-deoxycytidine in DNA + S-adenosyl-L-methionine = a 5-methyl-2'-deoxycytidine in DNA + S-adenosyl-L-homocysteine + H(+)</text>
        <dbReference type="Rhea" id="RHEA:13681"/>
        <dbReference type="Rhea" id="RHEA-COMP:11369"/>
        <dbReference type="Rhea" id="RHEA-COMP:11370"/>
        <dbReference type="ChEBI" id="CHEBI:15378"/>
        <dbReference type="ChEBI" id="CHEBI:57856"/>
        <dbReference type="ChEBI" id="CHEBI:59789"/>
        <dbReference type="ChEBI" id="CHEBI:85452"/>
        <dbReference type="ChEBI" id="CHEBI:85454"/>
        <dbReference type="EC" id="2.1.1.37"/>
    </reaction>
</comment>
<evidence type="ECO:0000256" key="2">
    <source>
        <dbReference type="ARBA" id="ARBA00022603"/>
    </source>
</evidence>
<gene>
    <name evidence="9" type="ORF">BMF97_10290</name>
</gene>
<keyword evidence="3 7" id="KW-0808">Transferase</keyword>
<keyword evidence="5" id="KW-0680">Restriction system</keyword>
<dbReference type="EMBL" id="MPOG01000011">
    <property type="protein sequence ID" value="OOH95220.1"/>
    <property type="molecule type" value="Genomic_DNA"/>
</dbReference>
<proteinExistence type="inferred from homology"/>
<dbReference type="InterPro" id="IPR029063">
    <property type="entry name" value="SAM-dependent_MTases_sf"/>
</dbReference>
<protein>
    <recommendedName>
        <fullName evidence="1">DNA (cytosine-5-)-methyltransferase</fullName>
        <ecNumber evidence="1">2.1.1.37</ecNumber>
    </recommendedName>
</protein>
<reference evidence="9 10" key="1">
    <citation type="submission" date="2016-11" db="EMBL/GenBank/DDBJ databases">
        <title>Genome sequence and comparative genomic analysis of clinical strain Elizabethkingia meningoseptica 61421 PRCM.</title>
        <authorList>
            <person name="Wang M."/>
            <person name="Hu S."/>
            <person name="Cao L."/>
            <person name="Jiang T."/>
            <person name="Zhou Y."/>
            <person name="Ming D."/>
        </authorList>
    </citation>
    <scope>NUCLEOTIDE SEQUENCE [LARGE SCALE GENOMIC DNA]</scope>
    <source>
        <strain evidence="9 10">61421 PRCM</strain>
    </source>
</reference>
<dbReference type="SUPFAM" id="SSF53335">
    <property type="entry name" value="S-adenosyl-L-methionine-dependent methyltransferases"/>
    <property type="match status" value="1"/>
</dbReference>
<evidence type="ECO:0000256" key="5">
    <source>
        <dbReference type="ARBA" id="ARBA00022747"/>
    </source>
</evidence>
<dbReference type="NCBIfam" id="TIGR00675">
    <property type="entry name" value="dcm"/>
    <property type="match status" value="1"/>
</dbReference>
<evidence type="ECO:0000256" key="7">
    <source>
        <dbReference type="PROSITE-ProRule" id="PRU01016"/>
    </source>
</evidence>
<dbReference type="PROSITE" id="PS51679">
    <property type="entry name" value="SAM_MT_C5"/>
    <property type="match status" value="1"/>
</dbReference>
<comment type="caution">
    <text evidence="9">The sequence shown here is derived from an EMBL/GenBank/DDBJ whole genome shotgun (WGS) entry which is preliminary data.</text>
</comment>
<evidence type="ECO:0000256" key="8">
    <source>
        <dbReference type="RuleBase" id="RU000416"/>
    </source>
</evidence>
<dbReference type="EC" id="2.1.1.37" evidence="1"/>
<dbReference type="GO" id="GO:0009307">
    <property type="term" value="P:DNA restriction-modification system"/>
    <property type="evidence" value="ECO:0007669"/>
    <property type="project" value="UniProtKB-KW"/>
</dbReference>